<comment type="caution">
    <text evidence="2">The sequence shown here is derived from an EMBL/GenBank/DDBJ whole genome shotgun (WGS) entry which is preliminary data.</text>
</comment>
<protein>
    <submittedName>
        <fullName evidence="2">Uncharacterized protein</fullName>
    </submittedName>
</protein>
<proteinExistence type="predicted"/>
<feature type="compositionally biased region" description="Basic and acidic residues" evidence="1">
    <location>
        <begin position="1"/>
        <end position="13"/>
    </location>
</feature>
<dbReference type="Proteomes" id="UP001054945">
    <property type="component" value="Unassembled WGS sequence"/>
</dbReference>
<evidence type="ECO:0000313" key="3">
    <source>
        <dbReference type="Proteomes" id="UP001054945"/>
    </source>
</evidence>
<feature type="region of interest" description="Disordered" evidence="1">
    <location>
        <begin position="1"/>
        <end position="30"/>
    </location>
</feature>
<organism evidence="2 3">
    <name type="scientific">Caerostris extrusa</name>
    <name type="common">Bark spider</name>
    <name type="synonym">Caerostris bankana</name>
    <dbReference type="NCBI Taxonomy" id="172846"/>
    <lineage>
        <taxon>Eukaryota</taxon>
        <taxon>Metazoa</taxon>
        <taxon>Ecdysozoa</taxon>
        <taxon>Arthropoda</taxon>
        <taxon>Chelicerata</taxon>
        <taxon>Arachnida</taxon>
        <taxon>Araneae</taxon>
        <taxon>Araneomorphae</taxon>
        <taxon>Entelegynae</taxon>
        <taxon>Araneoidea</taxon>
        <taxon>Araneidae</taxon>
        <taxon>Caerostris</taxon>
    </lineage>
</organism>
<dbReference type="AlphaFoldDB" id="A0AAV4MEH7"/>
<evidence type="ECO:0000256" key="1">
    <source>
        <dbReference type="SAM" id="MobiDB-lite"/>
    </source>
</evidence>
<keyword evidence="3" id="KW-1185">Reference proteome</keyword>
<accession>A0AAV4MEH7</accession>
<dbReference type="EMBL" id="BPLR01002165">
    <property type="protein sequence ID" value="GIX70786.1"/>
    <property type="molecule type" value="Genomic_DNA"/>
</dbReference>
<gene>
    <name evidence="2" type="ORF">CEXT_646051</name>
</gene>
<evidence type="ECO:0000313" key="2">
    <source>
        <dbReference type="EMBL" id="GIX70786.1"/>
    </source>
</evidence>
<reference evidence="2 3" key="1">
    <citation type="submission" date="2021-06" db="EMBL/GenBank/DDBJ databases">
        <title>Caerostris extrusa draft genome.</title>
        <authorList>
            <person name="Kono N."/>
            <person name="Arakawa K."/>
        </authorList>
    </citation>
    <scope>NUCLEOTIDE SEQUENCE [LARGE SCALE GENOMIC DNA]</scope>
</reference>
<sequence length="75" mass="8313">MKSEDSPAGHMEESVDDSGPPISDNSITTTSRHVETDAVWDVAELLDEVIGDLHQKLVQISISCYRNCRLLDLKT</sequence>
<name>A0AAV4MEH7_CAEEX</name>